<comment type="caution">
    <text evidence="1">The sequence shown here is derived from an EMBL/GenBank/DDBJ whole genome shotgun (WGS) entry which is preliminary data.</text>
</comment>
<protein>
    <recommendedName>
        <fullName evidence="3">ApeA N-terminal domain-containing protein</fullName>
    </recommendedName>
</protein>
<evidence type="ECO:0000313" key="2">
    <source>
        <dbReference type="Proteomes" id="UP001299596"/>
    </source>
</evidence>
<accession>A0ABU5XIM3</accession>
<name>A0ABU5XIM3_9MYCO</name>
<organism evidence="1 2">
    <name type="scientific">[Mycobacterium] crassicus</name>
    <dbReference type="NCBI Taxonomy" id="2872309"/>
    <lineage>
        <taxon>Bacteria</taxon>
        <taxon>Bacillati</taxon>
        <taxon>Actinomycetota</taxon>
        <taxon>Actinomycetes</taxon>
        <taxon>Mycobacteriales</taxon>
        <taxon>Mycobacteriaceae</taxon>
        <taxon>Mycolicibacter</taxon>
    </lineage>
</organism>
<dbReference type="RefSeq" id="WP_225407505.1">
    <property type="nucleotide sequence ID" value="NZ_JAYJJR010000007.1"/>
</dbReference>
<sequence length="465" mass="50107">MSNVQVAHTRMVTHENGVTGAYVQVAQPVLNLSAALFAHDSIDVAWRVGLTFKPSDNPLVWLASAKLDPSLPSLLEIGNFVESTDTFLGPLTPGPVRFVHVRPAGDKGIWAEGPAAQAELAGVEAARAQGFMQPVVAPETAHGAPEFVMLAVADGLLITQPQRVPGISLTPFKAELGDDVMKVLNRIIQGRGIPKRLDSQAWRRQMQANRPAVLIECRVQAENEEIATSFSREKIKLLLDMMTLSRGAAATLIAGVTIGHTCQGQQQLHSVWIDHAGYTENLLGGLLAGEDIHALQKSWTGIQANPQAQLWVSLYADAVRDPRWDYQLFRCFSLLEAIADEVVPASFPVVDEAGNPRLLGNSNKNYSTKEARGKVYALLLQLDGAAANDALWDSVGLWAQVRNDVAHDGEWQAPSPNESSLHAATHAAIISAGHDGTFVSGTGPFVKSIRDYVKGTLYAAIFGSL</sequence>
<proteinExistence type="predicted"/>
<evidence type="ECO:0008006" key="3">
    <source>
        <dbReference type="Google" id="ProtNLM"/>
    </source>
</evidence>
<reference evidence="1 2" key="1">
    <citation type="submission" date="2023-12" db="EMBL/GenBank/DDBJ databases">
        <title>Description of new species of Mycobacterium terrae complex isolated from sewage at the Sao Paulo Zoological Park Foundation in Brazil.</title>
        <authorList>
            <person name="Romagnoli C.L."/>
            <person name="Conceicao E.C."/>
            <person name="Machado E."/>
            <person name="Barreto L.B.P.F."/>
            <person name="Sharma A."/>
            <person name="Silva N.M."/>
            <person name="Marques L.E."/>
            <person name="Juliana M.A."/>
            <person name="Lourenco M.C.S."/>
            <person name="Digiampietri L.A."/>
            <person name="Suffys P.N."/>
            <person name="Viana-Niero C."/>
        </authorList>
    </citation>
    <scope>NUCLEOTIDE SEQUENCE [LARGE SCALE GENOMIC DNA]</scope>
    <source>
        <strain evidence="1 2">MYC098</strain>
    </source>
</reference>
<gene>
    <name evidence="1" type="ORF">K6T79_13005</name>
</gene>
<dbReference type="EMBL" id="JAYJJR010000007">
    <property type="protein sequence ID" value="MEB3021969.1"/>
    <property type="molecule type" value="Genomic_DNA"/>
</dbReference>
<evidence type="ECO:0000313" key="1">
    <source>
        <dbReference type="EMBL" id="MEB3021969.1"/>
    </source>
</evidence>
<keyword evidence="2" id="KW-1185">Reference proteome</keyword>
<dbReference type="Proteomes" id="UP001299596">
    <property type="component" value="Unassembled WGS sequence"/>
</dbReference>